<name>A0A0K1EPH8_CHOCO</name>
<accession>A0A0K1EPH8</accession>
<dbReference type="KEGG" id="ccro:CMC5_069410"/>
<organism evidence="2 3">
    <name type="scientific">Chondromyces crocatus</name>
    <dbReference type="NCBI Taxonomy" id="52"/>
    <lineage>
        <taxon>Bacteria</taxon>
        <taxon>Pseudomonadati</taxon>
        <taxon>Myxococcota</taxon>
        <taxon>Polyangia</taxon>
        <taxon>Polyangiales</taxon>
        <taxon>Polyangiaceae</taxon>
        <taxon>Chondromyces</taxon>
    </lineage>
</organism>
<dbReference type="Proteomes" id="UP000067626">
    <property type="component" value="Chromosome"/>
</dbReference>
<sequence length="384" mass="42735">MTTITSPSPTTLQISATDPEGRWILSVLTKRTYTIEPSGRCVLADEQLPLQGDIETHADDTNLLAHDTDLYPIKPLTDVVVLGRAHAARPQTQLDVRVRVGRALKTILVVGDRRCTLSPTGQLVFSDPLPFETMPLRFDRAYGGRDRGAEALHGNPFTLLAPYVNGGFSTDNQSPYLYPKNPCGRGYLIEATPAAVELVELPNLEDPLDRLSPDRLLVGNDAHWPWMPMPQALGWVSLGWFPRFAFSGIRQDFEPRPEPIPEIARGLVPATLLDPGSQQEKASHRFANGAPLGLQLPFLKADEEIELHHLHPQHATWKIKLPNERPRIATDGRKGKFNETTPVIHTVLIEPELSRLSVVWRGAAPALRPYMEDELGSMPLRVVW</sequence>
<dbReference type="EMBL" id="CP012159">
    <property type="protein sequence ID" value="AKT42714.1"/>
    <property type="molecule type" value="Genomic_DNA"/>
</dbReference>
<evidence type="ECO:0000259" key="1">
    <source>
        <dbReference type="Pfam" id="PF09937"/>
    </source>
</evidence>
<protein>
    <recommendedName>
        <fullName evidence="1">DUF2169 domain-containing protein</fullName>
    </recommendedName>
</protein>
<keyword evidence="3" id="KW-1185">Reference proteome</keyword>
<evidence type="ECO:0000313" key="3">
    <source>
        <dbReference type="Proteomes" id="UP000067626"/>
    </source>
</evidence>
<dbReference type="InterPro" id="IPR018683">
    <property type="entry name" value="DUF2169"/>
</dbReference>
<dbReference type="OrthoDB" id="233093at2"/>
<proteinExistence type="predicted"/>
<evidence type="ECO:0000313" key="2">
    <source>
        <dbReference type="EMBL" id="AKT42714.1"/>
    </source>
</evidence>
<dbReference type="RefSeq" id="WP_050434298.1">
    <property type="nucleotide sequence ID" value="NZ_CP012159.1"/>
</dbReference>
<reference evidence="2 3" key="1">
    <citation type="submission" date="2015-07" db="EMBL/GenBank/DDBJ databases">
        <title>Genome analysis of myxobacterium Chondromyces crocatus Cm c5 reveals a high potential for natural compound synthesis and the genetic basis for the loss of fruiting body formation.</title>
        <authorList>
            <person name="Zaburannyi N."/>
            <person name="Bunk B."/>
            <person name="Maier J."/>
            <person name="Overmann J."/>
            <person name="Mueller R."/>
        </authorList>
    </citation>
    <scope>NUCLEOTIDE SEQUENCE [LARGE SCALE GENOMIC DNA]</scope>
    <source>
        <strain evidence="2 3">Cm c5</strain>
    </source>
</reference>
<gene>
    <name evidence="2" type="ORF">CMC5_069410</name>
</gene>
<dbReference type="AlphaFoldDB" id="A0A0K1EPH8"/>
<dbReference type="Pfam" id="PF09937">
    <property type="entry name" value="DUF2169"/>
    <property type="match status" value="1"/>
</dbReference>
<dbReference type="STRING" id="52.CMC5_069410"/>
<feature type="domain" description="DUF2169" evidence="1">
    <location>
        <begin position="21"/>
        <end position="361"/>
    </location>
</feature>